<reference evidence="1 2" key="1">
    <citation type="submission" date="2014-04" db="EMBL/GenBank/DDBJ databases">
        <authorList>
            <consortium name="DOE Joint Genome Institute"/>
            <person name="Kuo A."/>
            <person name="Girlanda M."/>
            <person name="Perotto S."/>
            <person name="Kohler A."/>
            <person name="Nagy L.G."/>
            <person name="Floudas D."/>
            <person name="Copeland A."/>
            <person name="Barry K.W."/>
            <person name="Cichocki N."/>
            <person name="Veneault-Fourrey C."/>
            <person name="LaButti K."/>
            <person name="Lindquist E.A."/>
            <person name="Lipzen A."/>
            <person name="Lundell T."/>
            <person name="Morin E."/>
            <person name="Murat C."/>
            <person name="Sun H."/>
            <person name="Tunlid A."/>
            <person name="Henrissat B."/>
            <person name="Grigoriev I.V."/>
            <person name="Hibbett D.S."/>
            <person name="Martin F."/>
            <person name="Nordberg H.P."/>
            <person name="Cantor M.N."/>
            <person name="Hua S.X."/>
        </authorList>
    </citation>
    <scope>NUCLEOTIDE SEQUENCE [LARGE SCALE GENOMIC DNA]</scope>
    <source>
        <strain evidence="1 2">MUT 4182</strain>
    </source>
</reference>
<dbReference type="AlphaFoldDB" id="A0A0C3Q4H0"/>
<proteinExistence type="predicted"/>
<keyword evidence="2" id="KW-1185">Reference proteome</keyword>
<evidence type="ECO:0000313" key="1">
    <source>
        <dbReference type="EMBL" id="KIO17744.1"/>
    </source>
</evidence>
<dbReference type="EMBL" id="KN823347">
    <property type="protein sequence ID" value="KIO17744.1"/>
    <property type="molecule type" value="Genomic_DNA"/>
</dbReference>
<evidence type="ECO:0000313" key="2">
    <source>
        <dbReference type="Proteomes" id="UP000054248"/>
    </source>
</evidence>
<reference evidence="2" key="2">
    <citation type="submission" date="2015-01" db="EMBL/GenBank/DDBJ databases">
        <title>Evolutionary Origins and Diversification of the Mycorrhizal Mutualists.</title>
        <authorList>
            <consortium name="DOE Joint Genome Institute"/>
            <consortium name="Mycorrhizal Genomics Consortium"/>
            <person name="Kohler A."/>
            <person name="Kuo A."/>
            <person name="Nagy L.G."/>
            <person name="Floudas D."/>
            <person name="Copeland A."/>
            <person name="Barry K.W."/>
            <person name="Cichocki N."/>
            <person name="Veneault-Fourrey C."/>
            <person name="LaButti K."/>
            <person name="Lindquist E.A."/>
            <person name="Lipzen A."/>
            <person name="Lundell T."/>
            <person name="Morin E."/>
            <person name="Murat C."/>
            <person name="Riley R."/>
            <person name="Ohm R."/>
            <person name="Sun H."/>
            <person name="Tunlid A."/>
            <person name="Henrissat B."/>
            <person name="Grigoriev I.V."/>
            <person name="Hibbett D.S."/>
            <person name="Martin F."/>
        </authorList>
    </citation>
    <scope>NUCLEOTIDE SEQUENCE [LARGE SCALE GENOMIC DNA]</scope>
    <source>
        <strain evidence="2">MUT 4182</strain>
    </source>
</reference>
<protein>
    <submittedName>
        <fullName evidence="1">Uncharacterized protein</fullName>
    </submittedName>
</protein>
<dbReference type="Proteomes" id="UP000054248">
    <property type="component" value="Unassembled WGS sequence"/>
</dbReference>
<dbReference type="HOGENOM" id="CLU_3034103_0_0_1"/>
<gene>
    <name evidence="1" type="ORF">M407DRAFT_246655</name>
</gene>
<name>A0A0C3Q4H0_9AGAM</name>
<accession>A0A0C3Q4H0</accession>
<sequence>MMPRKQLLVYVFWQALRGPNDIASRLERESRTSTYGNIGATIWYLVLRLNSKKQR</sequence>
<organism evidence="1 2">
    <name type="scientific">Tulasnella calospora MUT 4182</name>
    <dbReference type="NCBI Taxonomy" id="1051891"/>
    <lineage>
        <taxon>Eukaryota</taxon>
        <taxon>Fungi</taxon>
        <taxon>Dikarya</taxon>
        <taxon>Basidiomycota</taxon>
        <taxon>Agaricomycotina</taxon>
        <taxon>Agaricomycetes</taxon>
        <taxon>Cantharellales</taxon>
        <taxon>Tulasnellaceae</taxon>
        <taxon>Tulasnella</taxon>
    </lineage>
</organism>